<comment type="caution">
    <text evidence="2">The sequence shown here is derived from an EMBL/GenBank/DDBJ whole genome shotgun (WGS) entry which is preliminary data.</text>
</comment>
<gene>
    <name evidence="2" type="ORF">ACFFJC_09760</name>
</gene>
<accession>A0ABV6CUZ0</accession>
<evidence type="ECO:0008006" key="4">
    <source>
        <dbReference type="Google" id="ProtNLM"/>
    </source>
</evidence>
<keyword evidence="3" id="KW-1185">Reference proteome</keyword>
<evidence type="ECO:0000313" key="2">
    <source>
        <dbReference type="EMBL" id="MFC0204556.1"/>
    </source>
</evidence>
<name>A0ABV6CUZ0_9SPHN</name>
<organism evidence="2 3">
    <name type="scientific">Novosphingobium soli</name>
    <dbReference type="NCBI Taxonomy" id="574956"/>
    <lineage>
        <taxon>Bacteria</taxon>
        <taxon>Pseudomonadati</taxon>
        <taxon>Pseudomonadota</taxon>
        <taxon>Alphaproteobacteria</taxon>
        <taxon>Sphingomonadales</taxon>
        <taxon>Sphingomonadaceae</taxon>
        <taxon>Novosphingobium</taxon>
    </lineage>
</organism>
<reference evidence="2 3" key="1">
    <citation type="submission" date="2024-09" db="EMBL/GenBank/DDBJ databases">
        <authorList>
            <person name="Sun Q."/>
            <person name="Mori K."/>
        </authorList>
    </citation>
    <scope>NUCLEOTIDE SEQUENCE [LARGE SCALE GENOMIC DNA]</scope>
    <source>
        <strain evidence="2 3">CCM 7706</strain>
    </source>
</reference>
<protein>
    <recommendedName>
        <fullName evidence="4">Flagellar assembly protein FliX</fullName>
    </recommendedName>
</protein>
<evidence type="ECO:0000256" key="1">
    <source>
        <dbReference type="SAM" id="MobiDB-lite"/>
    </source>
</evidence>
<proteinExistence type="predicted"/>
<dbReference type="EMBL" id="JBHLWK010000012">
    <property type="protein sequence ID" value="MFC0204556.1"/>
    <property type="molecule type" value="Genomic_DNA"/>
</dbReference>
<evidence type="ECO:0000313" key="3">
    <source>
        <dbReference type="Proteomes" id="UP001589798"/>
    </source>
</evidence>
<sequence>MIHKNEQPLEGAAAAEIGTSGPLAGQAPERGPSPALAAETLFEDILDVEGAVRLAMNSDAGLRTERVEEVAEGLTTLEDRLAPEAAAQLHSALEALREAVAIRDIPQVRVQQAAIVEALVTARESLA</sequence>
<feature type="region of interest" description="Disordered" evidence="1">
    <location>
        <begin position="1"/>
        <end position="34"/>
    </location>
</feature>
<dbReference type="Proteomes" id="UP001589798">
    <property type="component" value="Unassembled WGS sequence"/>
</dbReference>
<dbReference type="RefSeq" id="WP_379487315.1">
    <property type="nucleotide sequence ID" value="NZ_JBHLWK010000012.1"/>
</dbReference>